<name>A0A2U3BB55_9VIBR</name>
<gene>
    <name evidence="1" type="ORF">DI392_07445</name>
</gene>
<evidence type="ECO:0000313" key="1">
    <source>
        <dbReference type="EMBL" id="PWI34026.1"/>
    </source>
</evidence>
<protein>
    <recommendedName>
        <fullName evidence="3">Superfamily II DNA and RNA helicase</fullName>
    </recommendedName>
</protein>
<keyword evidence="2" id="KW-1185">Reference proteome</keyword>
<dbReference type="Proteomes" id="UP000245362">
    <property type="component" value="Unassembled WGS sequence"/>
</dbReference>
<organism evidence="1 2">
    <name type="scientific">Vibrio albus</name>
    <dbReference type="NCBI Taxonomy" id="2200953"/>
    <lineage>
        <taxon>Bacteria</taxon>
        <taxon>Pseudomonadati</taxon>
        <taxon>Pseudomonadota</taxon>
        <taxon>Gammaproteobacteria</taxon>
        <taxon>Vibrionales</taxon>
        <taxon>Vibrionaceae</taxon>
        <taxon>Vibrio</taxon>
    </lineage>
</organism>
<dbReference type="AlphaFoldDB" id="A0A2U3BB55"/>
<dbReference type="OrthoDB" id="5898548at2"/>
<dbReference type="EMBL" id="QFWT01000003">
    <property type="protein sequence ID" value="PWI34026.1"/>
    <property type="molecule type" value="Genomic_DNA"/>
</dbReference>
<dbReference type="Gene3D" id="3.40.50.300">
    <property type="entry name" value="P-loop containing nucleotide triphosphate hydrolases"/>
    <property type="match status" value="1"/>
</dbReference>
<sequence length="120" mass="13592">MLQITPTKYTSSSVSLMSTRLALLSQKEQWVFFTSECPRPSYEVLSRHQINCNKIVQIKPSSNLCEEEIVIKAIKAGTASAVVASDNFSEHSKNTIMLTAEQYQCEVFFISREMTSCTYH</sequence>
<dbReference type="RefSeq" id="WP_109319278.1">
    <property type="nucleotide sequence ID" value="NZ_QFWT01000003.1"/>
</dbReference>
<comment type="caution">
    <text evidence="1">The sequence shown here is derived from an EMBL/GenBank/DDBJ whole genome shotgun (WGS) entry which is preliminary data.</text>
</comment>
<dbReference type="InterPro" id="IPR027417">
    <property type="entry name" value="P-loop_NTPase"/>
</dbReference>
<evidence type="ECO:0008006" key="3">
    <source>
        <dbReference type="Google" id="ProtNLM"/>
    </source>
</evidence>
<evidence type="ECO:0000313" key="2">
    <source>
        <dbReference type="Proteomes" id="UP000245362"/>
    </source>
</evidence>
<reference evidence="1 2" key="1">
    <citation type="submission" date="2018-05" db="EMBL/GenBank/DDBJ databases">
        <title>Vibrio limimaris sp. nov., isolated from marine sediment.</title>
        <authorList>
            <person name="Li C.-M."/>
        </authorList>
    </citation>
    <scope>NUCLEOTIDE SEQUENCE [LARGE SCALE GENOMIC DNA]</scope>
    <source>
        <strain evidence="1 2">E4404</strain>
    </source>
</reference>
<accession>A0A2U3BB55</accession>
<dbReference type="SUPFAM" id="SSF52540">
    <property type="entry name" value="P-loop containing nucleoside triphosphate hydrolases"/>
    <property type="match status" value="1"/>
</dbReference>
<proteinExistence type="predicted"/>